<dbReference type="GO" id="GO:0016020">
    <property type="term" value="C:membrane"/>
    <property type="evidence" value="ECO:0007669"/>
    <property type="project" value="UniProtKB-SubCell"/>
</dbReference>
<gene>
    <name evidence="7" type="ORF">H920_13591</name>
</gene>
<dbReference type="Proteomes" id="UP000028990">
    <property type="component" value="Unassembled WGS sequence"/>
</dbReference>
<feature type="domain" description="C-type lectin" evidence="6">
    <location>
        <begin position="55"/>
        <end position="168"/>
    </location>
</feature>
<dbReference type="Gene3D" id="3.10.100.10">
    <property type="entry name" value="Mannose-Binding Protein A, subunit A"/>
    <property type="match status" value="1"/>
</dbReference>
<dbReference type="InterPro" id="IPR016187">
    <property type="entry name" value="CTDL_fold"/>
</dbReference>
<dbReference type="EMBL" id="KN123449">
    <property type="protein sequence ID" value="KFO25010.1"/>
    <property type="molecule type" value="Genomic_DNA"/>
</dbReference>
<dbReference type="STRING" id="885580.ENSFDAP00000002446"/>
<keyword evidence="5" id="KW-0472">Membrane</keyword>
<organism evidence="7 8">
    <name type="scientific">Fukomys damarensis</name>
    <name type="common">Damaraland mole rat</name>
    <name type="synonym">Cryptomys damarensis</name>
    <dbReference type="NCBI Taxonomy" id="885580"/>
    <lineage>
        <taxon>Eukaryota</taxon>
        <taxon>Metazoa</taxon>
        <taxon>Chordata</taxon>
        <taxon>Craniata</taxon>
        <taxon>Vertebrata</taxon>
        <taxon>Euteleostomi</taxon>
        <taxon>Mammalia</taxon>
        <taxon>Eutheria</taxon>
        <taxon>Euarchontoglires</taxon>
        <taxon>Glires</taxon>
        <taxon>Rodentia</taxon>
        <taxon>Hystricomorpha</taxon>
        <taxon>Bathyergidae</taxon>
        <taxon>Fukomys</taxon>
    </lineage>
</organism>
<proteinExistence type="predicted"/>
<keyword evidence="8" id="KW-1185">Reference proteome</keyword>
<dbReference type="InterPro" id="IPR001304">
    <property type="entry name" value="C-type_lectin-like"/>
</dbReference>
<keyword evidence="2" id="KW-0812">Transmembrane</keyword>
<dbReference type="PANTHER" id="PTHR47727:SF1">
    <property type="entry name" value="C-TYPE LECTIN DOMAIN FAMILY 9 MEMBER A"/>
    <property type="match status" value="1"/>
</dbReference>
<dbReference type="Pfam" id="PF00059">
    <property type="entry name" value="Lectin_C"/>
    <property type="match status" value="1"/>
</dbReference>
<evidence type="ECO:0000256" key="5">
    <source>
        <dbReference type="ARBA" id="ARBA00023136"/>
    </source>
</evidence>
<sequence length="171" mass="19798">MKQKEKLIQQDRELSNCTQWEKKHVLQKKYCQNLPQSFNSSARNCGPCPHNWIQNGGSCYYVFETWKIWHSGKENCLEEGSRLLQIDSKEEMDFVSRSLQKVKANTDYWVGASWDGPPGPWLWQDGSAPPPDLLPITRPQSINQVCAYLRNNSLFSASCTSWKYFICEKDA</sequence>
<comment type="subcellular location">
    <subcellularLocation>
        <location evidence="1">Membrane</location>
        <topology evidence="1">Single-pass membrane protein</topology>
    </subcellularLocation>
</comment>
<dbReference type="InterPro" id="IPR016186">
    <property type="entry name" value="C-type_lectin-like/link_sf"/>
</dbReference>
<evidence type="ECO:0000256" key="2">
    <source>
        <dbReference type="ARBA" id="ARBA00022692"/>
    </source>
</evidence>
<evidence type="ECO:0000313" key="8">
    <source>
        <dbReference type="Proteomes" id="UP000028990"/>
    </source>
</evidence>
<evidence type="ECO:0000256" key="3">
    <source>
        <dbReference type="ARBA" id="ARBA00022734"/>
    </source>
</evidence>
<dbReference type="InterPro" id="IPR043315">
    <property type="entry name" value="CLEC9A"/>
</dbReference>
<evidence type="ECO:0000256" key="4">
    <source>
        <dbReference type="ARBA" id="ARBA00022989"/>
    </source>
</evidence>
<dbReference type="AlphaFoldDB" id="A0A091D441"/>
<dbReference type="GO" id="GO:0009986">
    <property type="term" value="C:cell surface"/>
    <property type="evidence" value="ECO:0007669"/>
    <property type="project" value="TreeGrafter"/>
</dbReference>
<dbReference type="GO" id="GO:0006898">
    <property type="term" value="P:receptor-mediated endocytosis"/>
    <property type="evidence" value="ECO:0007669"/>
    <property type="project" value="InterPro"/>
</dbReference>
<dbReference type="GO" id="GO:0030246">
    <property type="term" value="F:carbohydrate binding"/>
    <property type="evidence" value="ECO:0007669"/>
    <property type="project" value="UniProtKB-KW"/>
</dbReference>
<keyword evidence="4" id="KW-1133">Transmembrane helix</keyword>
<reference evidence="7 8" key="1">
    <citation type="submission" date="2013-11" db="EMBL/GenBank/DDBJ databases">
        <title>The Damaraland mole rat (Fukomys damarensis) genome and evolution of African mole rats.</title>
        <authorList>
            <person name="Gladyshev V.N."/>
            <person name="Fang X."/>
        </authorList>
    </citation>
    <scope>NUCLEOTIDE SEQUENCE [LARGE SCALE GENOMIC DNA]</scope>
    <source>
        <tissue evidence="7">Liver</tissue>
    </source>
</reference>
<dbReference type="eggNOG" id="KOG4297">
    <property type="taxonomic scope" value="Eukaryota"/>
</dbReference>
<accession>A0A091D441</accession>
<dbReference type="SMART" id="SM00034">
    <property type="entry name" value="CLECT"/>
    <property type="match status" value="1"/>
</dbReference>
<dbReference type="PANTHER" id="PTHR47727">
    <property type="entry name" value="C-TYPE LECTIN DOMAIN FAMILY 9 MEMBER A"/>
    <property type="match status" value="1"/>
</dbReference>
<name>A0A091D441_FUKDA</name>
<dbReference type="SUPFAM" id="SSF56436">
    <property type="entry name" value="C-type lectin-like"/>
    <property type="match status" value="1"/>
</dbReference>
<dbReference type="InterPro" id="IPR033992">
    <property type="entry name" value="NKR-like_CTLD"/>
</dbReference>
<evidence type="ECO:0000259" key="6">
    <source>
        <dbReference type="PROSITE" id="PS50041"/>
    </source>
</evidence>
<dbReference type="PROSITE" id="PS50041">
    <property type="entry name" value="C_TYPE_LECTIN_2"/>
    <property type="match status" value="1"/>
</dbReference>
<evidence type="ECO:0000313" key="7">
    <source>
        <dbReference type="EMBL" id="KFO25010.1"/>
    </source>
</evidence>
<dbReference type="CDD" id="cd03593">
    <property type="entry name" value="CLECT_NK_receptors_like"/>
    <property type="match status" value="1"/>
</dbReference>
<protein>
    <submittedName>
        <fullName evidence="7">C-type lectin domain family 9 member A</fullName>
    </submittedName>
</protein>
<evidence type="ECO:0000256" key="1">
    <source>
        <dbReference type="ARBA" id="ARBA00004167"/>
    </source>
</evidence>
<keyword evidence="3 7" id="KW-0430">Lectin</keyword>